<name>A0A1G2R1H3_9BACT</name>
<dbReference type="PANTHER" id="PTHR30308:SF2">
    <property type="entry name" value="SSRA-BINDING PROTEIN"/>
    <property type="match status" value="1"/>
</dbReference>
<comment type="function">
    <text evidence="3">Required for rescue of stalled ribosomes mediated by trans-translation. Binds to transfer-messenger RNA (tmRNA), required for stable association of tmRNA with ribosomes. tmRNA and SmpB together mimic tRNA shape, replacing the anticodon stem-loop with SmpB. tmRNA is encoded by the ssrA gene; the 2 termini fold to resemble tRNA(Ala) and it encodes a 'tag peptide', a short internal open reading frame. During trans-translation Ala-aminoacylated tmRNA acts like a tRNA, entering the A-site of stalled ribosomes, displacing the stalled mRNA. The ribosome then switches to translate the ORF on the tmRNA; the nascent peptide is terminated with the 'tag peptide' encoded by the tmRNA and targeted for degradation. The ribosome is freed to recommence translation, which seems to be the essential function of trans-translation.</text>
</comment>
<dbReference type="GO" id="GO:0005829">
    <property type="term" value="C:cytosol"/>
    <property type="evidence" value="ECO:0007669"/>
    <property type="project" value="TreeGrafter"/>
</dbReference>
<dbReference type="SUPFAM" id="SSF74982">
    <property type="entry name" value="Small protein B (SmpB)"/>
    <property type="match status" value="1"/>
</dbReference>
<dbReference type="GO" id="GO:0003723">
    <property type="term" value="F:RNA binding"/>
    <property type="evidence" value="ECO:0007669"/>
    <property type="project" value="UniProtKB-UniRule"/>
</dbReference>
<dbReference type="PANTHER" id="PTHR30308">
    <property type="entry name" value="TMRNA-BINDING COMPONENT OF TRANS-TRANSLATION TAGGING COMPLEX"/>
    <property type="match status" value="1"/>
</dbReference>
<dbReference type="GO" id="GO:0070929">
    <property type="term" value="P:trans-translation"/>
    <property type="evidence" value="ECO:0007669"/>
    <property type="project" value="UniProtKB-UniRule"/>
</dbReference>
<comment type="caution">
    <text evidence="4">The sequence shown here is derived from an EMBL/GenBank/DDBJ whole genome shotgun (WGS) entry which is preliminary data.</text>
</comment>
<evidence type="ECO:0000256" key="2">
    <source>
        <dbReference type="ARBA" id="ARBA00022884"/>
    </source>
</evidence>
<proteinExistence type="inferred from homology"/>
<keyword evidence="2 3" id="KW-0694">RNA-binding</keyword>
<dbReference type="NCBIfam" id="NF003843">
    <property type="entry name" value="PRK05422.1"/>
    <property type="match status" value="1"/>
</dbReference>
<reference evidence="4 5" key="1">
    <citation type="journal article" date="2016" name="Nat. Commun.">
        <title>Thousands of microbial genomes shed light on interconnected biogeochemical processes in an aquifer system.</title>
        <authorList>
            <person name="Anantharaman K."/>
            <person name="Brown C.T."/>
            <person name="Hug L.A."/>
            <person name="Sharon I."/>
            <person name="Castelle C.J."/>
            <person name="Probst A.J."/>
            <person name="Thomas B.C."/>
            <person name="Singh A."/>
            <person name="Wilkins M.J."/>
            <person name="Karaoz U."/>
            <person name="Brodie E.L."/>
            <person name="Williams K.H."/>
            <person name="Hubbard S.S."/>
            <person name="Banfield J.F."/>
        </authorList>
    </citation>
    <scope>NUCLEOTIDE SEQUENCE [LARGE SCALE GENOMIC DNA]</scope>
</reference>
<evidence type="ECO:0000313" key="4">
    <source>
        <dbReference type="EMBL" id="OHA66680.1"/>
    </source>
</evidence>
<dbReference type="NCBIfam" id="TIGR00086">
    <property type="entry name" value="smpB"/>
    <property type="match status" value="1"/>
</dbReference>
<comment type="similarity">
    <text evidence="3">Belongs to the SmpB family.</text>
</comment>
<dbReference type="AlphaFoldDB" id="A0A1G2R1H3"/>
<dbReference type="EMBL" id="MHTV01000026">
    <property type="protein sequence ID" value="OHA66680.1"/>
    <property type="molecule type" value="Genomic_DNA"/>
</dbReference>
<dbReference type="InterPro" id="IPR020081">
    <property type="entry name" value="SsrA-bd_prot_CS"/>
</dbReference>
<dbReference type="InterPro" id="IPR000037">
    <property type="entry name" value="SsrA-bd_prot"/>
</dbReference>
<dbReference type="PROSITE" id="PS01317">
    <property type="entry name" value="SSRP"/>
    <property type="match status" value="1"/>
</dbReference>
<gene>
    <name evidence="3" type="primary">smpB</name>
    <name evidence="4" type="ORF">A3C04_00655</name>
</gene>
<dbReference type="HAMAP" id="MF_00023">
    <property type="entry name" value="SmpB"/>
    <property type="match status" value="1"/>
</dbReference>
<evidence type="ECO:0000256" key="3">
    <source>
        <dbReference type="HAMAP-Rule" id="MF_00023"/>
    </source>
</evidence>
<dbReference type="CDD" id="cd09294">
    <property type="entry name" value="SmpB"/>
    <property type="match status" value="1"/>
</dbReference>
<evidence type="ECO:0000313" key="5">
    <source>
        <dbReference type="Proteomes" id="UP000178092"/>
    </source>
</evidence>
<organism evidence="4 5">
    <name type="scientific">Candidatus Wildermuthbacteria bacterium RIFCSPHIGHO2_02_FULL_45_25</name>
    <dbReference type="NCBI Taxonomy" id="1802450"/>
    <lineage>
        <taxon>Bacteria</taxon>
        <taxon>Candidatus Wildermuthiibacteriota</taxon>
    </lineage>
</organism>
<dbReference type="InterPro" id="IPR023620">
    <property type="entry name" value="SmpB"/>
</dbReference>
<protein>
    <recommendedName>
        <fullName evidence="3">SsrA-binding protein</fullName>
    </recommendedName>
    <alternativeName>
        <fullName evidence="3">Small protein B</fullName>
    </alternativeName>
</protein>
<dbReference type="GO" id="GO:0070930">
    <property type="term" value="P:trans-translation-dependent protein tagging"/>
    <property type="evidence" value="ECO:0007669"/>
    <property type="project" value="TreeGrafter"/>
</dbReference>
<dbReference type="Proteomes" id="UP000178092">
    <property type="component" value="Unassembled WGS sequence"/>
</dbReference>
<dbReference type="Pfam" id="PF01668">
    <property type="entry name" value="SmpB"/>
    <property type="match status" value="1"/>
</dbReference>
<evidence type="ECO:0000256" key="1">
    <source>
        <dbReference type="ARBA" id="ARBA00022490"/>
    </source>
</evidence>
<accession>A0A1G2R1H3</accession>
<comment type="subcellular location">
    <subcellularLocation>
        <location evidence="3">Cytoplasm</location>
    </subcellularLocation>
    <text evidence="3">The tmRNA-SmpB complex associates with stalled 70S ribosomes.</text>
</comment>
<keyword evidence="1 3" id="KW-0963">Cytoplasm</keyword>
<sequence length="151" mass="17529">MIIYAENRKARFTYEVLETFHAGLELNGQEVKSIKSGRIQIAGSYIILRGGELFLIGAVIPPYQPANAPNDYQQDRIRKLLLHKKEIRALIGKIKEKGLTFVPLKVYNHNRRIKLEFGIARGKKKYDKREVLKQRQDKREIERALKRGKAT</sequence>
<dbReference type="Gene3D" id="2.40.280.10">
    <property type="match status" value="1"/>
</dbReference>